<protein>
    <submittedName>
        <fullName evidence="2">UDP-N-acetylglucosamine 2-epimerase (Hydrolyzing)</fullName>
        <ecNumber evidence="2">3.2.1.183</ecNumber>
    </submittedName>
</protein>
<dbReference type="Proteomes" id="UP000297065">
    <property type="component" value="Chromosome"/>
</dbReference>
<dbReference type="OrthoDB" id="9803238at2"/>
<dbReference type="GO" id="GO:0004553">
    <property type="term" value="F:hydrolase activity, hydrolyzing O-glycosyl compounds"/>
    <property type="evidence" value="ECO:0007669"/>
    <property type="project" value="InterPro"/>
</dbReference>
<dbReference type="Pfam" id="PF02350">
    <property type="entry name" value="Epimerase_2"/>
    <property type="match status" value="1"/>
</dbReference>
<name>A0A4P7UJ72_DESDE</name>
<sequence>MRTIAVFTATRAEYGLLRPLLLCLREGRQCRLQLIVSGTHLSHAHGYTLTEIRSDGFEPDVMVPLNFSKDSPEHLCGALGTMIAETGAALTRLQPDLLVLLGDRYECLGAATAAAMMQVPVAHIHGGEITRGAMDDNFRHAVTKLAHLHFTSCEQYRQRVIQLGEQPQCVWNVGALGVENALSLPLLDEASVREYLRLEAGRPYFLCTFHPVTLEPGQEETQWLEVQQALERYVDHAVIVTGANADPGGGLINRLLEEWSQQQPERVRLFTSLGVLRYLSAAKYAACVVGNSSSGVVEIPSLGTPVVNIGDRQQGRIASSAVLHCPSQAGDIVTTMARALTLQFREYARITPNPYEKNGTSAAIAEILLTFPLESILKKVFYDIARY</sequence>
<organism evidence="2 3">
    <name type="scientific">Desulfovibrio desulfuricans</name>
    <dbReference type="NCBI Taxonomy" id="876"/>
    <lineage>
        <taxon>Bacteria</taxon>
        <taxon>Pseudomonadati</taxon>
        <taxon>Thermodesulfobacteriota</taxon>
        <taxon>Desulfovibrionia</taxon>
        <taxon>Desulfovibrionales</taxon>
        <taxon>Desulfovibrionaceae</taxon>
        <taxon>Desulfovibrio</taxon>
    </lineage>
</organism>
<dbReference type="EC" id="3.2.1.183" evidence="2"/>
<reference evidence="2 3" key="1">
    <citation type="submission" date="2019-02" db="EMBL/GenBank/DDBJ databases">
        <title>Complete Genome Sequence of Desulfovibrio desulfuricans IC1, a Sulfonate Utilizing Anaerobe.</title>
        <authorList>
            <person name="Day L.A."/>
            <person name="De Leon K.B."/>
            <person name="Wall J.D."/>
        </authorList>
    </citation>
    <scope>NUCLEOTIDE SEQUENCE [LARGE SCALE GENOMIC DNA]</scope>
    <source>
        <strain evidence="2 3">IC1</strain>
    </source>
</reference>
<dbReference type="PANTHER" id="PTHR43174:SF3">
    <property type="entry name" value="UDP-N-ACETYLGLUCOSAMINE 2-EPIMERASE"/>
    <property type="match status" value="1"/>
</dbReference>
<evidence type="ECO:0000313" key="3">
    <source>
        <dbReference type="Proteomes" id="UP000297065"/>
    </source>
</evidence>
<dbReference type="AlphaFoldDB" id="A0A4P7UJ72"/>
<dbReference type="GO" id="GO:0006047">
    <property type="term" value="P:UDP-N-acetylglucosamine metabolic process"/>
    <property type="evidence" value="ECO:0007669"/>
    <property type="project" value="InterPro"/>
</dbReference>
<accession>A0A4P7UJ72</accession>
<evidence type="ECO:0000313" key="2">
    <source>
        <dbReference type="EMBL" id="QCC84758.1"/>
    </source>
</evidence>
<gene>
    <name evidence="2" type="primary">neuC</name>
    <name evidence="2" type="ORF">DDIC_02460</name>
</gene>
<evidence type="ECO:0000259" key="1">
    <source>
        <dbReference type="Pfam" id="PF02350"/>
    </source>
</evidence>
<dbReference type="SUPFAM" id="SSF53756">
    <property type="entry name" value="UDP-Glycosyltransferase/glycogen phosphorylase"/>
    <property type="match status" value="1"/>
</dbReference>
<dbReference type="InterPro" id="IPR029767">
    <property type="entry name" value="WecB-like"/>
</dbReference>
<keyword evidence="2" id="KW-0378">Hydrolase</keyword>
<dbReference type="InterPro" id="IPR020004">
    <property type="entry name" value="UDP-GlcNAc_Epase"/>
</dbReference>
<dbReference type="PANTHER" id="PTHR43174">
    <property type="entry name" value="UDP-N-ACETYLGLUCOSAMINE 2-EPIMERASE"/>
    <property type="match status" value="1"/>
</dbReference>
<dbReference type="InterPro" id="IPR003331">
    <property type="entry name" value="UDP_GlcNAc_Epimerase_2_dom"/>
</dbReference>
<dbReference type="Gene3D" id="3.40.50.2000">
    <property type="entry name" value="Glycogen Phosphorylase B"/>
    <property type="match status" value="2"/>
</dbReference>
<proteinExistence type="predicted"/>
<dbReference type="NCBIfam" id="TIGR03568">
    <property type="entry name" value="NeuC_NnaA"/>
    <property type="match status" value="1"/>
</dbReference>
<feature type="domain" description="UDP-N-acetylglucosamine 2-epimerase" evidence="1">
    <location>
        <begin position="27"/>
        <end position="368"/>
    </location>
</feature>
<dbReference type="EMBL" id="CP036295">
    <property type="protein sequence ID" value="QCC84758.1"/>
    <property type="molecule type" value="Genomic_DNA"/>
</dbReference>
<keyword evidence="2" id="KW-0326">Glycosidase</keyword>